<keyword evidence="3" id="KW-0378">Hydrolase</keyword>
<dbReference type="Proteomes" id="UP000593567">
    <property type="component" value="Unassembled WGS sequence"/>
</dbReference>
<dbReference type="PANTHER" id="PTHR11371:SF31">
    <property type="entry name" value="EXTRACELLULAR NUCLEASE"/>
    <property type="match status" value="1"/>
</dbReference>
<proteinExistence type="inferred from homology"/>
<dbReference type="SUPFAM" id="SSF56219">
    <property type="entry name" value="DNase I-like"/>
    <property type="match status" value="1"/>
</dbReference>
<dbReference type="InterPro" id="IPR016202">
    <property type="entry name" value="DNase_I"/>
</dbReference>
<organism evidence="5 6">
    <name type="scientific">Bugula neritina</name>
    <name type="common">Brown bryozoan</name>
    <name type="synonym">Sertularia neritina</name>
    <dbReference type="NCBI Taxonomy" id="10212"/>
    <lineage>
        <taxon>Eukaryota</taxon>
        <taxon>Metazoa</taxon>
        <taxon>Spiralia</taxon>
        <taxon>Lophotrochozoa</taxon>
        <taxon>Bryozoa</taxon>
        <taxon>Gymnolaemata</taxon>
        <taxon>Cheilostomatida</taxon>
        <taxon>Flustrina</taxon>
        <taxon>Buguloidea</taxon>
        <taxon>Bugulidae</taxon>
        <taxon>Bugula</taxon>
    </lineage>
</organism>
<dbReference type="GO" id="GO:0003677">
    <property type="term" value="F:DNA binding"/>
    <property type="evidence" value="ECO:0007669"/>
    <property type="project" value="TreeGrafter"/>
</dbReference>
<evidence type="ECO:0000313" key="5">
    <source>
        <dbReference type="EMBL" id="KAF6021152.1"/>
    </source>
</evidence>
<dbReference type="Gene3D" id="3.60.10.10">
    <property type="entry name" value="Endonuclease/exonuclease/phosphatase"/>
    <property type="match status" value="1"/>
</dbReference>
<feature type="domain" description="Endonuclease/exonuclease/phosphatase" evidence="4">
    <location>
        <begin position="3"/>
        <end position="194"/>
    </location>
</feature>
<dbReference type="EMBL" id="VXIV02003112">
    <property type="protein sequence ID" value="KAF6021152.1"/>
    <property type="molecule type" value="Genomic_DNA"/>
</dbReference>
<dbReference type="GO" id="GO:0004530">
    <property type="term" value="F:deoxyribonuclease I activity"/>
    <property type="evidence" value="ECO:0007669"/>
    <property type="project" value="TreeGrafter"/>
</dbReference>
<dbReference type="InterPro" id="IPR005135">
    <property type="entry name" value="Endo/exonuclease/phosphatase"/>
</dbReference>
<sequence>MIGSFNVKTFGLSKLRNQLAMGYIEQIIRRYDVVFIMEIRDSSGTLIPSVLNILNTKDEGWNVTYSERLGLDSSSYREQYAYYYRTDHLTLLDSYQYDDGVDDGTDAFSREPFGVLFQSSHIEALKEFGLVGVHIDPDKVAEEMDALPEVIQDAEGHWDTKNIMLMGDLNADCSYISKQKLSDLRLRTDSSYLWLIGDEVDTTVSSTDCAYDR</sequence>
<dbReference type="GO" id="GO:0005634">
    <property type="term" value="C:nucleus"/>
    <property type="evidence" value="ECO:0007669"/>
    <property type="project" value="TreeGrafter"/>
</dbReference>
<comment type="caution">
    <text evidence="5">The sequence shown here is derived from an EMBL/GenBank/DDBJ whole genome shotgun (WGS) entry which is preliminary data.</text>
</comment>
<protein>
    <submittedName>
        <fullName evidence="5">DNASE1</fullName>
    </submittedName>
</protein>
<dbReference type="PRINTS" id="PR00130">
    <property type="entry name" value="DNASEI"/>
</dbReference>
<dbReference type="OrthoDB" id="10061407at2759"/>
<reference evidence="5" key="1">
    <citation type="submission" date="2020-06" db="EMBL/GenBank/DDBJ databases">
        <title>Draft genome of Bugula neritina, a colonial animal packing powerful symbionts and potential medicines.</title>
        <authorList>
            <person name="Rayko M."/>
        </authorList>
    </citation>
    <scope>NUCLEOTIDE SEQUENCE [LARGE SCALE GENOMIC DNA]</scope>
    <source>
        <strain evidence="5">Kwan_BN1</strain>
    </source>
</reference>
<dbReference type="GO" id="GO:0006308">
    <property type="term" value="P:DNA catabolic process"/>
    <property type="evidence" value="ECO:0007669"/>
    <property type="project" value="InterPro"/>
</dbReference>
<evidence type="ECO:0000259" key="4">
    <source>
        <dbReference type="Pfam" id="PF03372"/>
    </source>
</evidence>
<name>A0A7J7J4U7_BUGNE</name>
<dbReference type="AlphaFoldDB" id="A0A7J7J4U7"/>
<evidence type="ECO:0000256" key="2">
    <source>
        <dbReference type="ARBA" id="ARBA00022722"/>
    </source>
</evidence>
<gene>
    <name evidence="5" type="ORF">EB796_020542</name>
</gene>
<dbReference type="Pfam" id="PF03372">
    <property type="entry name" value="Exo_endo_phos"/>
    <property type="match status" value="1"/>
</dbReference>
<dbReference type="SMART" id="SM00476">
    <property type="entry name" value="DNaseIc"/>
    <property type="match status" value="1"/>
</dbReference>
<evidence type="ECO:0000256" key="1">
    <source>
        <dbReference type="ARBA" id="ARBA00007359"/>
    </source>
</evidence>
<keyword evidence="2" id="KW-0540">Nuclease</keyword>
<evidence type="ECO:0000313" key="6">
    <source>
        <dbReference type="Proteomes" id="UP000593567"/>
    </source>
</evidence>
<accession>A0A7J7J4U7</accession>
<dbReference type="InterPro" id="IPR036691">
    <property type="entry name" value="Endo/exonu/phosph_ase_sf"/>
</dbReference>
<dbReference type="PANTHER" id="PTHR11371">
    <property type="entry name" value="DEOXYRIBONUCLEASE"/>
    <property type="match status" value="1"/>
</dbReference>
<evidence type="ECO:0000256" key="3">
    <source>
        <dbReference type="ARBA" id="ARBA00022801"/>
    </source>
</evidence>
<comment type="similarity">
    <text evidence="1">Belongs to the DNase I family.</text>
</comment>
<keyword evidence="6" id="KW-1185">Reference proteome</keyword>